<name>A0A5N6BPJ3_9ACTN</name>
<dbReference type="RefSeq" id="WP_139576810.1">
    <property type="nucleotide sequence ID" value="NZ_VDMA02000013.1"/>
</dbReference>
<proteinExistence type="predicted"/>
<dbReference type="EMBL" id="VDMA02000013">
    <property type="protein sequence ID" value="KAB8182415.1"/>
    <property type="molecule type" value="Genomic_DNA"/>
</dbReference>
<evidence type="ECO:0000313" key="1">
    <source>
        <dbReference type="EMBL" id="KAB8182415.1"/>
    </source>
</evidence>
<accession>A0A5N6BPJ3</accession>
<protein>
    <submittedName>
        <fullName evidence="1">Uncharacterized protein</fullName>
    </submittedName>
</protein>
<dbReference type="Proteomes" id="UP000313066">
    <property type="component" value="Unassembled WGS sequence"/>
</dbReference>
<gene>
    <name evidence="1" type="ORF">FH610_023540</name>
</gene>
<sequence>MNDDRPAPAEIFSHYLKLLREEPWLEVAMCWTVVVPHDHRSISVADVGARVSGGTPHEAHETAPLEALPHYDGVHPMSVAPAGSAVVLFENNGFLGSLPEVLRRLSRDGRVCGIYWNVEGNNRLSYAADGRVLVNLDAMFWDEWSGDDFAVLEPELRAMTGLLAGDEDDWQAAAMTVVELVTGVRLTGEWLTEAHPYVTFRWPVAPEPLLRGRSA</sequence>
<evidence type="ECO:0000313" key="2">
    <source>
        <dbReference type="Proteomes" id="UP000313066"/>
    </source>
</evidence>
<keyword evidence="2" id="KW-1185">Reference proteome</keyword>
<dbReference type="AlphaFoldDB" id="A0A5N6BPJ3"/>
<comment type="caution">
    <text evidence="1">The sequence shown here is derived from an EMBL/GenBank/DDBJ whole genome shotgun (WGS) entry which is preliminary data.</text>
</comment>
<reference evidence="1 2" key="1">
    <citation type="submission" date="2019-10" db="EMBL/GenBank/DDBJ databases">
        <title>Nonomuraea sp. nov., isolated from Phyllanthus amarus.</title>
        <authorList>
            <person name="Klykleung N."/>
            <person name="Tanasupawat S."/>
        </authorList>
    </citation>
    <scope>NUCLEOTIDE SEQUENCE [LARGE SCALE GENOMIC DNA]</scope>
    <source>
        <strain evidence="1 2">CR1-09</strain>
    </source>
</reference>
<dbReference type="Pfam" id="PF20062">
    <property type="entry name" value="DUF6461"/>
    <property type="match status" value="1"/>
</dbReference>
<organism evidence="1 2">
    <name type="scientific">Microbispora catharanthi</name>
    <dbReference type="NCBI Taxonomy" id="1712871"/>
    <lineage>
        <taxon>Bacteria</taxon>
        <taxon>Bacillati</taxon>
        <taxon>Actinomycetota</taxon>
        <taxon>Actinomycetes</taxon>
        <taxon>Streptosporangiales</taxon>
        <taxon>Streptosporangiaceae</taxon>
        <taxon>Microbispora</taxon>
    </lineage>
</organism>
<dbReference type="InterPro" id="IPR045592">
    <property type="entry name" value="DUF6461"/>
</dbReference>